<evidence type="ECO:0000313" key="2">
    <source>
        <dbReference type="Proteomes" id="UP000623440"/>
    </source>
</evidence>
<protein>
    <recommendedName>
        <fullName evidence="3">Transposase</fullName>
    </recommendedName>
</protein>
<comment type="caution">
    <text evidence="1">The sequence shown here is derived from an EMBL/GenBank/DDBJ whole genome shotgun (WGS) entry which is preliminary data.</text>
</comment>
<proteinExistence type="predicted"/>
<keyword evidence="2" id="KW-1185">Reference proteome</keyword>
<accession>A0ABR8DRA2</accession>
<organism evidence="1 2">
    <name type="scientific">Nostoc flagelliforme FACHB-838</name>
    <dbReference type="NCBI Taxonomy" id="2692904"/>
    <lineage>
        <taxon>Bacteria</taxon>
        <taxon>Bacillati</taxon>
        <taxon>Cyanobacteriota</taxon>
        <taxon>Cyanophyceae</taxon>
        <taxon>Nostocales</taxon>
        <taxon>Nostocaceae</taxon>
        <taxon>Nostoc</taxon>
    </lineage>
</organism>
<sequence>MRIANIKIKVWKSSKWRFPDAVKSQMSKTRSPREKAIIAQVVMVTQALNIEQYNCYIFSCFQQTITITGTAMLLNSS</sequence>
<dbReference type="EMBL" id="JACJSI010000045">
    <property type="protein sequence ID" value="MBD2531976.1"/>
    <property type="molecule type" value="Genomic_DNA"/>
</dbReference>
<name>A0ABR8DRA2_9NOSO</name>
<dbReference type="RefSeq" id="WP_190942636.1">
    <property type="nucleotide sequence ID" value="NZ_JACJSI010000045.1"/>
</dbReference>
<gene>
    <name evidence="1" type="ORF">H6G97_21250</name>
</gene>
<dbReference type="Proteomes" id="UP000623440">
    <property type="component" value="Unassembled WGS sequence"/>
</dbReference>
<evidence type="ECO:0000313" key="1">
    <source>
        <dbReference type="EMBL" id="MBD2531976.1"/>
    </source>
</evidence>
<reference evidence="1 2" key="1">
    <citation type="journal article" date="2020" name="ISME J.">
        <title>Comparative genomics reveals insights into cyanobacterial evolution and habitat adaptation.</title>
        <authorList>
            <person name="Chen M.Y."/>
            <person name="Teng W.K."/>
            <person name="Zhao L."/>
            <person name="Hu C.X."/>
            <person name="Zhou Y.K."/>
            <person name="Han B.P."/>
            <person name="Song L.R."/>
            <person name="Shu W.S."/>
        </authorList>
    </citation>
    <scope>NUCLEOTIDE SEQUENCE [LARGE SCALE GENOMIC DNA]</scope>
    <source>
        <strain evidence="1 2">FACHB-838</strain>
    </source>
</reference>
<evidence type="ECO:0008006" key="3">
    <source>
        <dbReference type="Google" id="ProtNLM"/>
    </source>
</evidence>